<gene>
    <name evidence="1" type="ORF">DPEC_G00089610</name>
</gene>
<organism evidence="1 2">
    <name type="scientific">Dallia pectoralis</name>
    <name type="common">Alaska blackfish</name>
    <dbReference type="NCBI Taxonomy" id="75939"/>
    <lineage>
        <taxon>Eukaryota</taxon>
        <taxon>Metazoa</taxon>
        <taxon>Chordata</taxon>
        <taxon>Craniata</taxon>
        <taxon>Vertebrata</taxon>
        <taxon>Euteleostomi</taxon>
        <taxon>Actinopterygii</taxon>
        <taxon>Neopterygii</taxon>
        <taxon>Teleostei</taxon>
        <taxon>Protacanthopterygii</taxon>
        <taxon>Esociformes</taxon>
        <taxon>Umbridae</taxon>
        <taxon>Dallia</taxon>
    </lineage>
</organism>
<protein>
    <submittedName>
        <fullName evidence="1">Uncharacterized protein</fullName>
    </submittedName>
</protein>
<accession>A0ACC2H0E4</accession>
<keyword evidence="2" id="KW-1185">Reference proteome</keyword>
<proteinExistence type="predicted"/>
<name>A0ACC2H0E4_DALPE</name>
<dbReference type="EMBL" id="CM055734">
    <property type="protein sequence ID" value="KAJ8009508.1"/>
    <property type="molecule type" value="Genomic_DNA"/>
</dbReference>
<comment type="caution">
    <text evidence="1">The sequence shown here is derived from an EMBL/GenBank/DDBJ whole genome shotgun (WGS) entry which is preliminary data.</text>
</comment>
<evidence type="ECO:0000313" key="1">
    <source>
        <dbReference type="EMBL" id="KAJ8009508.1"/>
    </source>
</evidence>
<evidence type="ECO:0000313" key="2">
    <source>
        <dbReference type="Proteomes" id="UP001157502"/>
    </source>
</evidence>
<dbReference type="Proteomes" id="UP001157502">
    <property type="component" value="Chromosome 7"/>
</dbReference>
<sequence>MHLVSQPPVCENVVELLDWYELPQMVILVRERPTPCMDLFDYLMAMEGKLDQDVVRVIMQQVVVAVQLCHNRGVLHRDIKLENLLVNTDTMNVKLNDFGCGALLRDECYQEFAGEYQGPEATVWSLGVLLFATVNGELPFREGSEIIQGCLHFQRGISREYKNLVRLCLMKDPDKRLNLDQILSHGWMSDLT</sequence>
<reference evidence="1" key="1">
    <citation type="submission" date="2021-05" db="EMBL/GenBank/DDBJ databases">
        <authorList>
            <person name="Pan Q."/>
            <person name="Jouanno E."/>
            <person name="Zahm M."/>
            <person name="Klopp C."/>
            <person name="Cabau C."/>
            <person name="Louis A."/>
            <person name="Berthelot C."/>
            <person name="Parey E."/>
            <person name="Roest Crollius H."/>
            <person name="Montfort J."/>
            <person name="Robinson-Rechavi M."/>
            <person name="Bouchez O."/>
            <person name="Lampietro C."/>
            <person name="Lopez Roques C."/>
            <person name="Donnadieu C."/>
            <person name="Postlethwait J."/>
            <person name="Bobe J."/>
            <person name="Dillon D."/>
            <person name="Chandos A."/>
            <person name="von Hippel F."/>
            <person name="Guiguen Y."/>
        </authorList>
    </citation>
    <scope>NUCLEOTIDE SEQUENCE</scope>
    <source>
        <strain evidence="1">YG-Jan2019</strain>
    </source>
</reference>